<proteinExistence type="predicted"/>
<gene>
    <name evidence="2" type="ORF">MENT_LOCUS39127</name>
</gene>
<keyword evidence="1" id="KW-1133">Transmembrane helix</keyword>
<accession>A0A6V7WHX8</accession>
<dbReference type="AlphaFoldDB" id="A0A6V7WHX8"/>
<evidence type="ECO:0000256" key="1">
    <source>
        <dbReference type="SAM" id="Phobius"/>
    </source>
</evidence>
<dbReference type="EMBL" id="CAJEWN010000597">
    <property type="protein sequence ID" value="CAD2186617.1"/>
    <property type="molecule type" value="Genomic_DNA"/>
</dbReference>
<comment type="caution">
    <text evidence="2">The sequence shown here is derived from an EMBL/GenBank/DDBJ whole genome shotgun (WGS) entry which is preliminary data.</text>
</comment>
<protein>
    <submittedName>
        <fullName evidence="2">Uncharacterized protein</fullName>
    </submittedName>
</protein>
<organism evidence="2 3">
    <name type="scientific">Meloidogyne enterolobii</name>
    <name type="common">Root-knot nematode worm</name>
    <name type="synonym">Meloidogyne mayaguensis</name>
    <dbReference type="NCBI Taxonomy" id="390850"/>
    <lineage>
        <taxon>Eukaryota</taxon>
        <taxon>Metazoa</taxon>
        <taxon>Ecdysozoa</taxon>
        <taxon>Nematoda</taxon>
        <taxon>Chromadorea</taxon>
        <taxon>Rhabditida</taxon>
        <taxon>Tylenchina</taxon>
        <taxon>Tylenchomorpha</taxon>
        <taxon>Tylenchoidea</taxon>
        <taxon>Meloidogynidae</taxon>
        <taxon>Meloidogyninae</taxon>
        <taxon>Meloidogyne</taxon>
    </lineage>
</organism>
<keyword evidence="1" id="KW-0812">Transmembrane</keyword>
<keyword evidence="1" id="KW-0472">Membrane</keyword>
<name>A0A6V7WHX8_MELEN</name>
<dbReference type="Proteomes" id="UP000580250">
    <property type="component" value="Unassembled WGS sequence"/>
</dbReference>
<feature type="transmembrane region" description="Helical" evidence="1">
    <location>
        <begin position="12"/>
        <end position="32"/>
    </location>
</feature>
<evidence type="ECO:0000313" key="3">
    <source>
        <dbReference type="Proteomes" id="UP000580250"/>
    </source>
</evidence>
<reference evidence="2 3" key="1">
    <citation type="submission" date="2020-08" db="EMBL/GenBank/DDBJ databases">
        <authorList>
            <person name="Koutsovoulos G."/>
            <person name="Danchin GJ E."/>
        </authorList>
    </citation>
    <scope>NUCLEOTIDE SEQUENCE [LARGE SCALE GENOMIC DNA]</scope>
</reference>
<sequence length="74" mass="8261">MEHAVLAYIAKINLLGMVFNIFVLFLLVSVIMESVKQMMDVVMVGDVINTIILANHVKVDHVKQTLIVAQIIIV</sequence>
<evidence type="ECO:0000313" key="2">
    <source>
        <dbReference type="EMBL" id="CAD2186617.1"/>
    </source>
</evidence>